<protein>
    <submittedName>
        <fullName evidence="3">Uncharacterized protein</fullName>
    </submittedName>
</protein>
<organism evidence="3 4">
    <name type="scientific">Talaromyces amestolkiae</name>
    <dbReference type="NCBI Taxonomy" id="1196081"/>
    <lineage>
        <taxon>Eukaryota</taxon>
        <taxon>Fungi</taxon>
        <taxon>Dikarya</taxon>
        <taxon>Ascomycota</taxon>
        <taxon>Pezizomycotina</taxon>
        <taxon>Eurotiomycetes</taxon>
        <taxon>Eurotiomycetidae</taxon>
        <taxon>Eurotiales</taxon>
        <taxon>Trichocomaceae</taxon>
        <taxon>Talaromyces</taxon>
        <taxon>Talaromyces sect. Talaromyces</taxon>
    </lineage>
</organism>
<evidence type="ECO:0000313" key="4">
    <source>
        <dbReference type="Proteomes" id="UP000249363"/>
    </source>
</evidence>
<accession>A0A364L0L2</accession>
<keyword evidence="2" id="KW-1133">Transmembrane helix</keyword>
<dbReference type="RefSeq" id="XP_040733873.1">
    <property type="nucleotide sequence ID" value="XM_040877837.1"/>
</dbReference>
<dbReference type="AlphaFoldDB" id="A0A364L0L2"/>
<keyword evidence="2" id="KW-0472">Membrane</keyword>
<evidence type="ECO:0000256" key="2">
    <source>
        <dbReference type="SAM" id="Phobius"/>
    </source>
</evidence>
<gene>
    <name evidence="3" type="ORF">BHQ10_005369</name>
</gene>
<keyword evidence="4" id="KW-1185">Reference proteome</keyword>
<dbReference type="EMBL" id="MIKG01000009">
    <property type="protein sequence ID" value="RAO69357.1"/>
    <property type="molecule type" value="Genomic_DNA"/>
</dbReference>
<feature type="region of interest" description="Disordered" evidence="1">
    <location>
        <begin position="1"/>
        <end position="58"/>
    </location>
</feature>
<feature type="transmembrane region" description="Helical" evidence="2">
    <location>
        <begin position="184"/>
        <end position="201"/>
    </location>
</feature>
<feature type="transmembrane region" description="Helical" evidence="2">
    <location>
        <begin position="114"/>
        <end position="139"/>
    </location>
</feature>
<feature type="transmembrane region" description="Helical" evidence="2">
    <location>
        <begin position="556"/>
        <end position="580"/>
    </location>
</feature>
<dbReference type="Proteomes" id="UP000249363">
    <property type="component" value="Unassembled WGS sequence"/>
</dbReference>
<dbReference type="GeneID" id="63794585"/>
<keyword evidence="2" id="KW-0812">Transmembrane</keyword>
<evidence type="ECO:0000256" key="1">
    <source>
        <dbReference type="SAM" id="MobiDB-lite"/>
    </source>
</evidence>
<sequence length="672" mass="74634">MEARDDVPLQQLSRETSPHEEHEGHEENDTFADQYEVPPYEGRNEEVLPPYEQHRPERIRSTPLHRNLGILIPVALYATMAIYSWATICVLSRVEDYTTNKNGIKTRSYRAARTVQVVANIVTLPVISFVCAWAAAVFVQNQRDAYSLRLRQVITLADRAWTNPMQYLRLLLYPSGLKRYGSSMLYLAIFIHIFGAITYPIQSLFLSTRLVSIAPIDRYGFIDYSFSGVKSLSTVLSSSYEDIAAYILTVRQESQTIGIDGYQDNLWGNTSQLSGYTSDASWYAPLSKNSSTGLYTNQYIARLNCSAEVQIMTTGEFPSNCSGDSLFYAAYTYPNSFYNLTVEDFTEVLYVNINSNYSASAPADEDYESYMKPFKVIMNTTAGLFELPNVQNGQLAGPLVSNSSCGSGNYCNNETHIARRDYNFFNPSAIGPLATIALALFGPGSFADTQQTAPNFYSIDTNETGWKLFLDSYAAGDSQLPLTPLGFKVGLDSYAAHDWFGSFSAPSADASSAFTQAGFLAIKAMFDSDSNYGYMSIYSNNDVLEQITLPSMSLPAVIACSILFGLYMIPLLLLALYAAFSHRWTDTLDAFTMLRMGAALGQKDLPLLVGKNKRKIDILDNLPGVVRDISGPDDQVRQIAFGIEGGMPLQLRKRYLAYPGNHDPMGAPKFSR</sequence>
<proteinExistence type="predicted"/>
<reference evidence="3 4" key="1">
    <citation type="journal article" date="2017" name="Biotechnol. Biofuels">
        <title>Differential beta-glucosidase expression as a function of carbon source availability in Talaromyces amestolkiae: a genomic and proteomic approach.</title>
        <authorList>
            <person name="de Eugenio L.I."/>
            <person name="Mendez-Liter J.A."/>
            <person name="Nieto-Dominguez M."/>
            <person name="Alonso L."/>
            <person name="Gil-Munoz J."/>
            <person name="Barriuso J."/>
            <person name="Prieto A."/>
            <person name="Martinez M.J."/>
        </authorList>
    </citation>
    <scope>NUCLEOTIDE SEQUENCE [LARGE SCALE GENOMIC DNA]</scope>
    <source>
        <strain evidence="3 4">CIB</strain>
    </source>
</reference>
<name>A0A364L0L2_TALAM</name>
<feature type="transmembrane region" description="Helical" evidence="2">
    <location>
        <begin position="68"/>
        <end position="94"/>
    </location>
</feature>
<dbReference type="OrthoDB" id="5381672at2759"/>
<feature type="compositionally biased region" description="Basic and acidic residues" evidence="1">
    <location>
        <begin position="42"/>
        <end position="58"/>
    </location>
</feature>
<comment type="caution">
    <text evidence="3">The sequence shown here is derived from an EMBL/GenBank/DDBJ whole genome shotgun (WGS) entry which is preliminary data.</text>
</comment>
<feature type="compositionally biased region" description="Basic and acidic residues" evidence="1">
    <location>
        <begin position="16"/>
        <end position="28"/>
    </location>
</feature>
<evidence type="ECO:0000313" key="3">
    <source>
        <dbReference type="EMBL" id="RAO69357.1"/>
    </source>
</evidence>